<evidence type="ECO:0000313" key="1">
    <source>
        <dbReference type="EMBL" id="OZS73290.1"/>
    </source>
</evidence>
<dbReference type="PROSITE" id="PS51257">
    <property type="entry name" value="PROKAR_LIPOPROTEIN"/>
    <property type="match status" value="1"/>
</dbReference>
<accession>A0A264VPL5</accession>
<dbReference type="Proteomes" id="UP000216001">
    <property type="component" value="Unassembled WGS sequence"/>
</dbReference>
<proteinExistence type="predicted"/>
<organism evidence="1 2">
    <name type="scientific">Providencia rettgeri</name>
    <dbReference type="NCBI Taxonomy" id="587"/>
    <lineage>
        <taxon>Bacteria</taxon>
        <taxon>Pseudomonadati</taxon>
        <taxon>Pseudomonadota</taxon>
        <taxon>Gammaproteobacteria</taxon>
        <taxon>Enterobacterales</taxon>
        <taxon>Morganellaceae</taxon>
        <taxon>Providencia</taxon>
    </lineage>
</organism>
<dbReference type="EMBL" id="NOWC01000023">
    <property type="protein sequence ID" value="OZS73290.1"/>
    <property type="molecule type" value="Genomic_DNA"/>
</dbReference>
<protein>
    <submittedName>
        <fullName evidence="1">Uncharacterized protein</fullName>
    </submittedName>
</protein>
<dbReference type="AlphaFoldDB" id="A0A264VPL5"/>
<evidence type="ECO:0000313" key="2">
    <source>
        <dbReference type="Proteomes" id="UP000216001"/>
    </source>
</evidence>
<name>A0A264VPL5_PRORE</name>
<reference evidence="1 2" key="1">
    <citation type="submission" date="2017-07" db="EMBL/GenBank/DDBJ databases">
        <title>blaIMP-27 on transferable plasmids in Proteus mirabilis and Providencia rettgeri.</title>
        <authorList>
            <person name="Potter R."/>
        </authorList>
    </citation>
    <scope>NUCLEOTIDE SEQUENCE [LARGE SCALE GENOMIC DNA]</scope>
    <source>
        <strain evidence="1 2">PR1</strain>
    </source>
</reference>
<gene>
    <name evidence="1" type="ORF">CHI95_17265</name>
</gene>
<sequence>MMSGIKWCLTFILLFSCYQMMATELEMKEKKDLNAYSLTGSLWLGITVSASPCYIENITPTRIRYHYQLNLRGCGNPLSFQKEKLPLKITVKNLDTHISHINTEYIYDGQNTITFMAKGNDNVEVKINYQ</sequence>
<comment type="caution">
    <text evidence="1">The sequence shown here is derived from an EMBL/GenBank/DDBJ whole genome shotgun (WGS) entry which is preliminary data.</text>
</comment>